<comment type="caution">
    <text evidence="2">The sequence shown here is derived from an EMBL/GenBank/DDBJ whole genome shotgun (WGS) entry which is preliminary data.</text>
</comment>
<feature type="region of interest" description="Disordered" evidence="1">
    <location>
        <begin position="1"/>
        <end position="80"/>
    </location>
</feature>
<feature type="compositionally biased region" description="Polar residues" evidence="1">
    <location>
        <begin position="36"/>
        <end position="62"/>
    </location>
</feature>
<dbReference type="Proteomes" id="UP001234178">
    <property type="component" value="Unassembled WGS sequence"/>
</dbReference>
<evidence type="ECO:0000313" key="3">
    <source>
        <dbReference type="Proteomes" id="UP001234178"/>
    </source>
</evidence>
<proteinExistence type="predicted"/>
<gene>
    <name evidence="2" type="ORF">OUZ56_032977</name>
</gene>
<accession>A0ABR0B9X6</accession>
<organism evidence="2 3">
    <name type="scientific">Daphnia magna</name>
    <dbReference type="NCBI Taxonomy" id="35525"/>
    <lineage>
        <taxon>Eukaryota</taxon>
        <taxon>Metazoa</taxon>
        <taxon>Ecdysozoa</taxon>
        <taxon>Arthropoda</taxon>
        <taxon>Crustacea</taxon>
        <taxon>Branchiopoda</taxon>
        <taxon>Diplostraca</taxon>
        <taxon>Cladocera</taxon>
        <taxon>Anomopoda</taxon>
        <taxon>Daphniidae</taxon>
        <taxon>Daphnia</taxon>
    </lineage>
</organism>
<protein>
    <submittedName>
        <fullName evidence="2">Uncharacterized protein</fullName>
    </submittedName>
</protein>
<keyword evidence="3" id="KW-1185">Reference proteome</keyword>
<name>A0ABR0B9X6_9CRUS</name>
<evidence type="ECO:0000313" key="2">
    <source>
        <dbReference type="EMBL" id="KAK4045374.1"/>
    </source>
</evidence>
<sequence length="80" mass="8299">MDGMDGTPGAIVSSGTSSPPPERVGKELVSTPGIVTETSRVGDPSSTKRATPVSISSASSTGEWEEASVSYKSRPEQIRF</sequence>
<dbReference type="EMBL" id="JAOYFB010000043">
    <property type="protein sequence ID" value="KAK4045374.1"/>
    <property type="molecule type" value="Genomic_DNA"/>
</dbReference>
<reference evidence="2 3" key="1">
    <citation type="journal article" date="2023" name="Nucleic Acids Res.">
        <title>The hologenome of Daphnia magna reveals possible DNA methylation and microbiome-mediated evolution of the host genome.</title>
        <authorList>
            <person name="Chaturvedi A."/>
            <person name="Li X."/>
            <person name="Dhandapani V."/>
            <person name="Marshall H."/>
            <person name="Kissane S."/>
            <person name="Cuenca-Cambronero M."/>
            <person name="Asole G."/>
            <person name="Calvet F."/>
            <person name="Ruiz-Romero M."/>
            <person name="Marangio P."/>
            <person name="Guigo R."/>
            <person name="Rago D."/>
            <person name="Mirbahai L."/>
            <person name="Eastwood N."/>
            <person name="Colbourne J.K."/>
            <person name="Zhou J."/>
            <person name="Mallon E."/>
            <person name="Orsini L."/>
        </authorList>
    </citation>
    <scope>NUCLEOTIDE SEQUENCE [LARGE SCALE GENOMIC DNA]</scope>
    <source>
        <strain evidence="2">LRV0_1</strain>
    </source>
</reference>
<evidence type="ECO:0000256" key="1">
    <source>
        <dbReference type="SAM" id="MobiDB-lite"/>
    </source>
</evidence>